<evidence type="ECO:0000256" key="1">
    <source>
        <dbReference type="ARBA" id="ARBA00023015"/>
    </source>
</evidence>
<dbReference type="RefSeq" id="WP_088621157.1">
    <property type="nucleotide sequence ID" value="NZ_CP022129.1"/>
</dbReference>
<accession>A0A1Z4C411</accession>
<name>A0A1Z4C411_9GAMM</name>
<dbReference type="GO" id="GO:0003677">
    <property type="term" value="F:DNA binding"/>
    <property type="evidence" value="ECO:0007669"/>
    <property type="project" value="UniProtKB-KW"/>
</dbReference>
<proteinExistence type="predicted"/>
<dbReference type="KEGG" id="mpsy:CEK71_20700"/>
<evidence type="ECO:0000259" key="4">
    <source>
        <dbReference type="Pfam" id="PF00717"/>
    </source>
</evidence>
<keyword evidence="2" id="KW-0238">DNA-binding</keyword>
<evidence type="ECO:0000256" key="2">
    <source>
        <dbReference type="ARBA" id="ARBA00023125"/>
    </source>
</evidence>
<dbReference type="EMBL" id="CP022129">
    <property type="protein sequence ID" value="ASF48287.1"/>
    <property type="molecule type" value="Genomic_DNA"/>
</dbReference>
<protein>
    <recommendedName>
        <fullName evidence="4">Peptidase S24/S26A/S26B/S26C domain-containing protein</fullName>
    </recommendedName>
</protein>
<evidence type="ECO:0000313" key="6">
    <source>
        <dbReference type="Proteomes" id="UP000197019"/>
    </source>
</evidence>
<reference evidence="5 6" key="1">
    <citation type="submission" date="2017-06" db="EMBL/GenBank/DDBJ databases">
        <title>Genome Sequencing of the methanotroph Methylovulum psychrotolerants str. HV10-M2 isolated from a high-altitude environment.</title>
        <authorList>
            <person name="Mateos-Rivera A."/>
        </authorList>
    </citation>
    <scope>NUCLEOTIDE SEQUENCE [LARGE SCALE GENOMIC DNA]</scope>
    <source>
        <strain evidence="5 6">HV10_M2</strain>
    </source>
</reference>
<dbReference type="Pfam" id="PF00717">
    <property type="entry name" value="Peptidase_S24"/>
    <property type="match status" value="1"/>
</dbReference>
<organism evidence="5 6">
    <name type="scientific">Methylovulum psychrotolerans</name>
    <dbReference type="NCBI Taxonomy" id="1704499"/>
    <lineage>
        <taxon>Bacteria</taxon>
        <taxon>Pseudomonadati</taxon>
        <taxon>Pseudomonadota</taxon>
        <taxon>Gammaproteobacteria</taxon>
        <taxon>Methylococcales</taxon>
        <taxon>Methylococcaceae</taxon>
        <taxon>Methylovulum</taxon>
    </lineage>
</organism>
<dbReference type="Proteomes" id="UP000197019">
    <property type="component" value="Chromosome"/>
</dbReference>
<feature type="domain" description="Peptidase S24/S26A/S26B/S26C" evidence="4">
    <location>
        <begin position="8"/>
        <end position="112"/>
    </location>
</feature>
<keyword evidence="6" id="KW-1185">Reference proteome</keyword>
<sequence length="118" mass="13400">MEHYEANKLRFAKSTMKRMGVAVDTTACMKVSGNSMDPVMPDGCTVGVDTSTTQIKDGDIYAIHYYGQLQVKCLYRNDDGGVRIRSYNDSEYQDVHCTQDELDQLNVLGRVFWWSVLC</sequence>
<dbReference type="InterPro" id="IPR036286">
    <property type="entry name" value="LexA/Signal_pep-like_sf"/>
</dbReference>
<evidence type="ECO:0000256" key="3">
    <source>
        <dbReference type="ARBA" id="ARBA00023163"/>
    </source>
</evidence>
<gene>
    <name evidence="5" type="ORF">CEK71_20700</name>
</gene>
<dbReference type="CDD" id="cd06529">
    <property type="entry name" value="S24_LexA-like"/>
    <property type="match status" value="1"/>
</dbReference>
<dbReference type="SUPFAM" id="SSF51306">
    <property type="entry name" value="LexA/Signal peptidase"/>
    <property type="match status" value="1"/>
</dbReference>
<keyword evidence="1" id="KW-0805">Transcription regulation</keyword>
<evidence type="ECO:0000313" key="5">
    <source>
        <dbReference type="EMBL" id="ASF48287.1"/>
    </source>
</evidence>
<dbReference type="InterPro" id="IPR015927">
    <property type="entry name" value="Peptidase_S24_S26A/B/C"/>
</dbReference>
<dbReference type="OrthoDB" id="9791537at2"/>
<dbReference type="PANTHER" id="PTHR40661:SF2">
    <property type="entry name" value="HTH-TYPE TRANSCRIPTIONAL REGULATOR PRTR"/>
    <property type="match status" value="1"/>
</dbReference>
<dbReference type="AlphaFoldDB" id="A0A1Z4C411"/>
<dbReference type="InterPro" id="IPR039418">
    <property type="entry name" value="LexA-like"/>
</dbReference>
<keyword evidence="3" id="KW-0804">Transcription</keyword>
<dbReference type="PANTHER" id="PTHR40661">
    <property type="match status" value="1"/>
</dbReference>
<dbReference type="Gene3D" id="2.10.109.10">
    <property type="entry name" value="Umud Fragment, subunit A"/>
    <property type="match status" value="1"/>
</dbReference>